<proteinExistence type="predicted"/>
<name>A0A930VLZ0_9ACTN</name>
<comment type="caution">
    <text evidence="2">The sequence shown here is derived from an EMBL/GenBank/DDBJ whole genome shotgun (WGS) entry which is preliminary data.</text>
</comment>
<dbReference type="AlphaFoldDB" id="A0A930VLZ0"/>
<dbReference type="Proteomes" id="UP000660668">
    <property type="component" value="Unassembled WGS sequence"/>
</dbReference>
<feature type="region of interest" description="Disordered" evidence="1">
    <location>
        <begin position="1"/>
        <end position="30"/>
    </location>
</feature>
<dbReference type="EMBL" id="JADKPO010000005">
    <property type="protein sequence ID" value="MBF4767180.1"/>
    <property type="molecule type" value="Genomic_DNA"/>
</dbReference>
<reference evidence="2" key="1">
    <citation type="submission" date="2020-11" db="EMBL/GenBank/DDBJ databases">
        <title>Nocardioides cynanchi sp. nov., isolated from soil of rhizosphere of Cynanchum wilfordii.</title>
        <authorList>
            <person name="Lee J.-S."/>
            <person name="Suh M.K."/>
            <person name="Kim J.-S."/>
        </authorList>
    </citation>
    <scope>NUCLEOTIDE SEQUENCE</scope>
    <source>
        <strain evidence="2">KCTC 19276</strain>
    </source>
</reference>
<evidence type="ECO:0000313" key="3">
    <source>
        <dbReference type="Proteomes" id="UP000660668"/>
    </source>
</evidence>
<gene>
    <name evidence="2" type="ORF">ISU10_05310</name>
</gene>
<accession>A0A930VLZ0</accession>
<evidence type="ECO:0000313" key="2">
    <source>
        <dbReference type="EMBL" id="MBF4767180.1"/>
    </source>
</evidence>
<evidence type="ECO:0000256" key="1">
    <source>
        <dbReference type="SAM" id="MobiDB-lite"/>
    </source>
</evidence>
<protein>
    <submittedName>
        <fullName evidence="2">Uncharacterized protein</fullName>
    </submittedName>
</protein>
<keyword evidence="3" id="KW-1185">Reference proteome</keyword>
<sequence length="63" mass="6488">MSTYEKAAAAGEARDAVASRPSGSSTAAVAAAMRRYLSAEQYRELDEADGHAASKGSLPDDPT</sequence>
<organism evidence="2 3">
    <name type="scientific">Nocardioides agariphilus</name>
    <dbReference type="NCBI Taxonomy" id="433664"/>
    <lineage>
        <taxon>Bacteria</taxon>
        <taxon>Bacillati</taxon>
        <taxon>Actinomycetota</taxon>
        <taxon>Actinomycetes</taxon>
        <taxon>Propionibacteriales</taxon>
        <taxon>Nocardioidaceae</taxon>
        <taxon>Nocardioides</taxon>
    </lineage>
</organism>